<organism evidence="1 2">
    <name type="scientific">Lasiosphaeria hispida</name>
    <dbReference type="NCBI Taxonomy" id="260671"/>
    <lineage>
        <taxon>Eukaryota</taxon>
        <taxon>Fungi</taxon>
        <taxon>Dikarya</taxon>
        <taxon>Ascomycota</taxon>
        <taxon>Pezizomycotina</taxon>
        <taxon>Sordariomycetes</taxon>
        <taxon>Sordariomycetidae</taxon>
        <taxon>Sordariales</taxon>
        <taxon>Lasiosphaeriaceae</taxon>
        <taxon>Lasiosphaeria</taxon>
    </lineage>
</organism>
<reference evidence="1" key="2">
    <citation type="submission" date="2023-06" db="EMBL/GenBank/DDBJ databases">
        <authorList>
            <consortium name="Lawrence Berkeley National Laboratory"/>
            <person name="Haridas S."/>
            <person name="Hensen N."/>
            <person name="Bonometti L."/>
            <person name="Westerberg I."/>
            <person name="Brannstrom I.O."/>
            <person name="Guillou S."/>
            <person name="Cros-Aarteil S."/>
            <person name="Calhoun S."/>
            <person name="Kuo A."/>
            <person name="Mondo S."/>
            <person name="Pangilinan J."/>
            <person name="Riley R."/>
            <person name="Labutti K."/>
            <person name="Andreopoulos B."/>
            <person name="Lipzen A."/>
            <person name="Chen C."/>
            <person name="Yanf M."/>
            <person name="Daum C."/>
            <person name="Ng V."/>
            <person name="Clum A."/>
            <person name="Steindorff A."/>
            <person name="Ohm R."/>
            <person name="Martin F."/>
            <person name="Silar P."/>
            <person name="Natvig D."/>
            <person name="Lalanne C."/>
            <person name="Gautier V."/>
            <person name="Ament-Velasquez S.L."/>
            <person name="Kruys A."/>
            <person name="Hutchinson M.I."/>
            <person name="Powell A.J."/>
            <person name="Barry K."/>
            <person name="Miller A.N."/>
            <person name="Grigoriev I.V."/>
            <person name="Debuchy R."/>
            <person name="Gladieux P."/>
            <person name="Thoren M.H."/>
            <person name="Johannesson H."/>
        </authorList>
    </citation>
    <scope>NUCLEOTIDE SEQUENCE</scope>
    <source>
        <strain evidence="1">CBS 955.72</strain>
    </source>
</reference>
<dbReference type="Proteomes" id="UP001275084">
    <property type="component" value="Unassembled WGS sequence"/>
</dbReference>
<sequence length="427" mass="47997">MSTRVLSVASQATAAVRGAAPKRGFSSISRASYSLSSSSSSSTSDEDTVEIPEVLNSQETLEFCGLTPEVSSVIFDSWRRLQQNPGQLGSGNDIVIEAKHYVRKMAEREGDAWLPEHDWRRALTAMGVSQRLSDAILNTNYTHVRKTASASHWALDTIDLAWEFLEGLDKRIRKKQNDNARELVTPSPSVLPRPVIPNQQLGLISSYREPPVLKLATMSPVPQSIEGRTLLYKGGSMTRLVKVFKDDGSLDIHELSSTPPTDFHRQRETLLYLSKHYDVAQTYANFAADRVPAEEGAILHFAVPSALLEDGIKIFGPDWQQLVFWSRGRYTEDVDSVPTHLAHYTQAPLLIGCIYGMPNQKVARLESPPDLTGQYMKTRSGGNALQHCFQTKEIKMRLQEECKGWVWYQSMRYNRDMGYRFLPTDES</sequence>
<accession>A0AAJ0HX34</accession>
<reference evidence="1" key="1">
    <citation type="journal article" date="2023" name="Mol. Phylogenet. Evol.">
        <title>Genome-scale phylogeny and comparative genomics of the fungal order Sordariales.</title>
        <authorList>
            <person name="Hensen N."/>
            <person name="Bonometti L."/>
            <person name="Westerberg I."/>
            <person name="Brannstrom I.O."/>
            <person name="Guillou S."/>
            <person name="Cros-Aarteil S."/>
            <person name="Calhoun S."/>
            <person name="Haridas S."/>
            <person name="Kuo A."/>
            <person name="Mondo S."/>
            <person name="Pangilinan J."/>
            <person name="Riley R."/>
            <person name="LaButti K."/>
            <person name="Andreopoulos B."/>
            <person name="Lipzen A."/>
            <person name="Chen C."/>
            <person name="Yan M."/>
            <person name="Daum C."/>
            <person name="Ng V."/>
            <person name="Clum A."/>
            <person name="Steindorff A."/>
            <person name="Ohm R.A."/>
            <person name="Martin F."/>
            <person name="Silar P."/>
            <person name="Natvig D.O."/>
            <person name="Lalanne C."/>
            <person name="Gautier V."/>
            <person name="Ament-Velasquez S.L."/>
            <person name="Kruys A."/>
            <person name="Hutchinson M.I."/>
            <person name="Powell A.J."/>
            <person name="Barry K."/>
            <person name="Miller A.N."/>
            <person name="Grigoriev I.V."/>
            <person name="Debuchy R."/>
            <person name="Gladieux P."/>
            <person name="Hiltunen Thoren M."/>
            <person name="Johannesson H."/>
        </authorList>
    </citation>
    <scope>NUCLEOTIDE SEQUENCE</scope>
    <source>
        <strain evidence="1">CBS 955.72</strain>
    </source>
</reference>
<gene>
    <name evidence="1" type="ORF">B0T25DRAFT_60868</name>
</gene>
<evidence type="ECO:0000313" key="1">
    <source>
        <dbReference type="EMBL" id="KAK3364287.1"/>
    </source>
</evidence>
<keyword evidence="2" id="KW-1185">Reference proteome</keyword>
<dbReference type="EMBL" id="JAUIQD010000001">
    <property type="protein sequence ID" value="KAK3364287.1"/>
    <property type="molecule type" value="Genomic_DNA"/>
</dbReference>
<dbReference type="AlphaFoldDB" id="A0AAJ0HX34"/>
<evidence type="ECO:0000313" key="2">
    <source>
        <dbReference type="Proteomes" id="UP001275084"/>
    </source>
</evidence>
<name>A0AAJ0HX34_9PEZI</name>
<comment type="caution">
    <text evidence="1">The sequence shown here is derived from an EMBL/GenBank/DDBJ whole genome shotgun (WGS) entry which is preliminary data.</text>
</comment>
<proteinExistence type="predicted"/>
<protein>
    <submittedName>
        <fullName evidence="1">Uncharacterized protein</fullName>
    </submittedName>
</protein>